<dbReference type="Gene3D" id="2.60.40.420">
    <property type="entry name" value="Cupredoxins - blue copper proteins"/>
    <property type="match status" value="3"/>
</dbReference>
<dbReference type="Pfam" id="PF00394">
    <property type="entry name" value="Cu-oxidase"/>
    <property type="match status" value="1"/>
</dbReference>
<dbReference type="OMA" id="WAMNNIT"/>
<keyword evidence="4" id="KW-0186">Copper</keyword>
<comment type="similarity">
    <text evidence="1">Belongs to the multicopper oxidase family.</text>
</comment>
<keyword evidence="2" id="KW-0479">Metal-binding</keyword>
<keyword evidence="5" id="KW-0732">Signal</keyword>
<evidence type="ECO:0000256" key="5">
    <source>
        <dbReference type="SAM" id="SignalP"/>
    </source>
</evidence>
<dbReference type="EMBL" id="AGNL01011023">
    <property type="protein sequence ID" value="EJK68654.1"/>
    <property type="molecule type" value="Genomic_DNA"/>
</dbReference>
<feature type="chain" id="PRO_5003837462" description="L-ascorbate oxidase" evidence="5">
    <location>
        <begin position="23"/>
        <end position="628"/>
    </location>
</feature>
<dbReference type="Pfam" id="PF07731">
    <property type="entry name" value="Cu-oxidase_2"/>
    <property type="match status" value="1"/>
</dbReference>
<dbReference type="eggNOG" id="KOG1263">
    <property type="taxonomic scope" value="Eukaryota"/>
</dbReference>
<dbReference type="SUPFAM" id="SSF49503">
    <property type="entry name" value="Cupredoxins"/>
    <property type="match status" value="3"/>
</dbReference>
<gene>
    <name evidence="9" type="ORF">THAOC_10148</name>
</gene>
<feature type="domain" description="Plastocyanin-like" evidence="6">
    <location>
        <begin position="170"/>
        <end position="329"/>
    </location>
</feature>
<dbReference type="GO" id="GO:0016491">
    <property type="term" value="F:oxidoreductase activity"/>
    <property type="evidence" value="ECO:0007669"/>
    <property type="project" value="UniProtKB-KW"/>
</dbReference>
<comment type="caution">
    <text evidence="9">The sequence shown here is derived from an EMBL/GenBank/DDBJ whole genome shotgun (WGS) entry which is preliminary data.</text>
</comment>
<protein>
    <recommendedName>
        <fullName evidence="11">L-ascorbate oxidase</fullName>
    </recommendedName>
</protein>
<dbReference type="InterPro" id="IPR011707">
    <property type="entry name" value="Cu-oxidase-like_N"/>
</dbReference>
<evidence type="ECO:0000256" key="1">
    <source>
        <dbReference type="ARBA" id="ARBA00010609"/>
    </source>
</evidence>
<evidence type="ECO:0000259" key="6">
    <source>
        <dbReference type="Pfam" id="PF00394"/>
    </source>
</evidence>
<name>K0SUQ1_THAOC</name>
<feature type="domain" description="Plastocyanin-like" evidence="7">
    <location>
        <begin position="443"/>
        <end position="579"/>
    </location>
</feature>
<dbReference type="OrthoDB" id="47274at2759"/>
<dbReference type="InterPro" id="IPR001117">
    <property type="entry name" value="Cu-oxidase_2nd"/>
</dbReference>
<dbReference type="PANTHER" id="PTHR11709:SF394">
    <property type="entry name" value="FI03373P-RELATED"/>
    <property type="match status" value="1"/>
</dbReference>
<dbReference type="InterPro" id="IPR011706">
    <property type="entry name" value="Cu-oxidase_C"/>
</dbReference>
<dbReference type="CDD" id="cd04206">
    <property type="entry name" value="CuRO_1_LCC_like"/>
    <property type="match status" value="1"/>
</dbReference>
<evidence type="ECO:0000313" key="9">
    <source>
        <dbReference type="EMBL" id="EJK68654.1"/>
    </source>
</evidence>
<dbReference type="AlphaFoldDB" id="K0SUQ1"/>
<evidence type="ECO:0000259" key="8">
    <source>
        <dbReference type="Pfam" id="PF07732"/>
    </source>
</evidence>
<proteinExistence type="inferred from homology"/>
<reference evidence="9 10" key="1">
    <citation type="journal article" date="2012" name="Genome Biol.">
        <title>Genome and low-iron response of an oceanic diatom adapted to chronic iron limitation.</title>
        <authorList>
            <person name="Lommer M."/>
            <person name="Specht M."/>
            <person name="Roy A.S."/>
            <person name="Kraemer L."/>
            <person name="Andreson R."/>
            <person name="Gutowska M.A."/>
            <person name="Wolf J."/>
            <person name="Bergner S.V."/>
            <person name="Schilhabel M.B."/>
            <person name="Klostermeier U.C."/>
            <person name="Beiko R.G."/>
            <person name="Rosenstiel P."/>
            <person name="Hippler M."/>
            <person name="Laroche J."/>
        </authorList>
    </citation>
    <scope>NUCLEOTIDE SEQUENCE [LARGE SCALE GENOMIC DNA]</scope>
    <source>
        <strain evidence="9 10">CCMP1005</strain>
    </source>
</reference>
<evidence type="ECO:0000259" key="7">
    <source>
        <dbReference type="Pfam" id="PF07731"/>
    </source>
</evidence>
<organism evidence="9 10">
    <name type="scientific">Thalassiosira oceanica</name>
    <name type="common">Marine diatom</name>
    <dbReference type="NCBI Taxonomy" id="159749"/>
    <lineage>
        <taxon>Eukaryota</taxon>
        <taxon>Sar</taxon>
        <taxon>Stramenopiles</taxon>
        <taxon>Ochrophyta</taxon>
        <taxon>Bacillariophyta</taxon>
        <taxon>Coscinodiscophyceae</taxon>
        <taxon>Thalassiosirophycidae</taxon>
        <taxon>Thalassiosirales</taxon>
        <taxon>Thalassiosiraceae</taxon>
        <taxon>Thalassiosira</taxon>
    </lineage>
</organism>
<dbReference type="Pfam" id="PF07732">
    <property type="entry name" value="Cu-oxidase_3"/>
    <property type="match status" value="1"/>
</dbReference>
<dbReference type="InterPro" id="IPR008972">
    <property type="entry name" value="Cupredoxin"/>
</dbReference>
<evidence type="ECO:0000256" key="3">
    <source>
        <dbReference type="ARBA" id="ARBA00023002"/>
    </source>
</evidence>
<dbReference type="CDD" id="cd04205">
    <property type="entry name" value="CuRO_2_LCC_like"/>
    <property type="match status" value="1"/>
</dbReference>
<dbReference type="GO" id="GO:0005507">
    <property type="term" value="F:copper ion binding"/>
    <property type="evidence" value="ECO:0007669"/>
    <property type="project" value="InterPro"/>
</dbReference>
<keyword evidence="10" id="KW-1185">Reference proteome</keyword>
<dbReference type="InterPro" id="IPR033138">
    <property type="entry name" value="Cu_oxidase_CS"/>
</dbReference>
<evidence type="ECO:0000313" key="10">
    <source>
        <dbReference type="Proteomes" id="UP000266841"/>
    </source>
</evidence>
<evidence type="ECO:0000256" key="4">
    <source>
        <dbReference type="ARBA" id="ARBA00023008"/>
    </source>
</evidence>
<accession>K0SUQ1</accession>
<sequence length="628" mass="68820">MIKTMLALPAILLLLSLISADAELVEYKFEVYPRRATEKDSQLSPDCAVNNKVLLLVNDQLPGVMPIRAKVGDTVRLTVQNNSPTDVLTVHMHGLTMKGQPYIDGVSSVTQCGSPPLSSQAYEFEVFDVGTHYWHGHVSFERSDGMQGPIIITDPESEEEMQLEEMYDDEAVVFLQDWYHAGGQMRRTGLDTNPFIWIGDAQSFLINGGGIYSPCLDAEEGSLNCASDCSASNYIKDILVEEGKTYRLRLISGAELIGFNFAIPGHKMTIVEVEGTIVEPVVVDNLDIVPGARFSVLVKADQAPGNYLATTKVRYRSSGPMGYINLRYSGVTDEINIENATLSDHPAWDDAQAGLNQQEKLLTKSPSSFDDADVLTANPDSIRRLIIVGTQANDEVLGMLRWAFNNVTMHLSGEPLITTAYEAVNAEGAKQWPNTEIPSTVVVPDKPPTTFDYHKLVQGSVGTFNGERGRSYIALEDTEFVEVVFQNALALNGVAEMHSHHLHGHSFWVVGQGFGTFDEATDPETYNLVNPVRRDTVTLLPKGWVAFRFRPQPGVWAFHCSQNAHLVMGMGLNFIVSPDKLGAPPPASTSCLHNGFNPEALSAGAWSNLGWRPLLLGVAFGVSMSLFV</sequence>
<keyword evidence="3" id="KW-0560">Oxidoreductase</keyword>
<evidence type="ECO:0008006" key="11">
    <source>
        <dbReference type="Google" id="ProtNLM"/>
    </source>
</evidence>
<dbReference type="InterPro" id="IPR045087">
    <property type="entry name" value="Cu-oxidase_fam"/>
</dbReference>
<dbReference type="PROSITE" id="PS00079">
    <property type="entry name" value="MULTICOPPER_OXIDASE1"/>
    <property type="match status" value="1"/>
</dbReference>
<feature type="domain" description="Plastocyanin-like" evidence="8">
    <location>
        <begin position="41"/>
        <end position="156"/>
    </location>
</feature>
<evidence type="ECO:0000256" key="2">
    <source>
        <dbReference type="ARBA" id="ARBA00022723"/>
    </source>
</evidence>
<feature type="signal peptide" evidence="5">
    <location>
        <begin position="1"/>
        <end position="22"/>
    </location>
</feature>
<dbReference type="PANTHER" id="PTHR11709">
    <property type="entry name" value="MULTI-COPPER OXIDASE"/>
    <property type="match status" value="1"/>
</dbReference>
<dbReference type="Proteomes" id="UP000266841">
    <property type="component" value="Unassembled WGS sequence"/>
</dbReference>